<dbReference type="OrthoDB" id="3818495at2"/>
<dbReference type="Pfam" id="PF08713">
    <property type="entry name" value="DNA_alkylation"/>
    <property type="match status" value="1"/>
</dbReference>
<accession>A0A516X4E3</accession>
<reference evidence="1 2" key="1">
    <citation type="submission" date="2019-07" db="EMBL/GenBank/DDBJ databases">
        <title>Tomitella cavernea sp. nov., an actinomycete isolated from soil.</title>
        <authorList>
            <person name="Cheng J."/>
        </authorList>
    </citation>
    <scope>NUCLEOTIDE SEQUENCE [LARGE SCALE GENOMIC DNA]</scope>
    <source>
        <strain evidence="1 2">HY188</strain>
    </source>
</reference>
<evidence type="ECO:0000313" key="2">
    <source>
        <dbReference type="Proteomes" id="UP000317344"/>
    </source>
</evidence>
<dbReference type="InterPro" id="IPR016024">
    <property type="entry name" value="ARM-type_fold"/>
</dbReference>
<dbReference type="AlphaFoldDB" id="A0A516X4E3"/>
<proteinExistence type="predicted"/>
<dbReference type="KEGG" id="toy:FO059_12270"/>
<keyword evidence="2" id="KW-1185">Reference proteome</keyword>
<dbReference type="SUPFAM" id="SSF48371">
    <property type="entry name" value="ARM repeat"/>
    <property type="match status" value="1"/>
</dbReference>
<name>A0A516X4E3_9ACTN</name>
<protein>
    <submittedName>
        <fullName evidence="1">DNA alkylation repair protein</fullName>
    </submittedName>
</protein>
<dbReference type="EMBL" id="CP041765">
    <property type="protein sequence ID" value="QDQ97945.1"/>
    <property type="molecule type" value="Genomic_DNA"/>
</dbReference>
<dbReference type="Gene3D" id="1.25.10.90">
    <property type="match status" value="1"/>
</dbReference>
<dbReference type="CDD" id="cd06561">
    <property type="entry name" value="AlkD_like"/>
    <property type="match status" value="1"/>
</dbReference>
<dbReference type="Proteomes" id="UP000317344">
    <property type="component" value="Chromosome"/>
</dbReference>
<gene>
    <name evidence="1" type="ORF">FO059_12270</name>
</gene>
<dbReference type="PANTHER" id="PTHR41291">
    <property type="entry name" value="DNA ALKYLATION REPAIR PROTEIN"/>
    <property type="match status" value="1"/>
</dbReference>
<evidence type="ECO:0000313" key="1">
    <source>
        <dbReference type="EMBL" id="QDQ97945.1"/>
    </source>
</evidence>
<sequence length="228" mass="24888">MSEQSAETASLPSVMSELAALDDPKVRAVNARHGDDHGVKLSELRALAKRLKTRHELALQLWGTGDGAARLLAMLTCRPREFDRDELDAMVRAARMPKVHDWLVNYVVKKSPHAEELRTEWAGDGDPLVAAAAWDLTTRRVVGRPAGLDLAALLDAIDSGLRDAPEATRWAMNSCLAAIGIEHAEFRDRAVAIGERVGAFRDYPTSPGCTSPYAPTWIAEMVRRKGGA</sequence>
<dbReference type="InterPro" id="IPR014825">
    <property type="entry name" value="DNA_alkylation"/>
</dbReference>
<reference evidence="1 2" key="2">
    <citation type="submission" date="2019-07" db="EMBL/GenBank/DDBJ databases">
        <authorList>
            <person name="Huang Y."/>
        </authorList>
    </citation>
    <scope>NUCLEOTIDE SEQUENCE [LARGE SCALE GENOMIC DNA]</scope>
    <source>
        <strain evidence="1 2">HY188</strain>
    </source>
</reference>
<dbReference type="RefSeq" id="WP_143909136.1">
    <property type="nucleotide sequence ID" value="NZ_CP041765.1"/>
</dbReference>
<organism evidence="1 2">
    <name type="scientific">Tomitella fengzijianii</name>
    <dbReference type="NCBI Taxonomy" id="2597660"/>
    <lineage>
        <taxon>Bacteria</taxon>
        <taxon>Bacillati</taxon>
        <taxon>Actinomycetota</taxon>
        <taxon>Actinomycetes</taxon>
        <taxon>Mycobacteriales</taxon>
        <taxon>Tomitella</taxon>
    </lineage>
</organism>
<dbReference type="PANTHER" id="PTHR41291:SF1">
    <property type="entry name" value="DNA ALKYLATION REPAIR PROTEIN"/>
    <property type="match status" value="1"/>
</dbReference>